<evidence type="ECO:0000313" key="2">
    <source>
        <dbReference type="EMBL" id="ETO35020.1"/>
    </source>
</evidence>
<keyword evidence="3" id="KW-1185">Reference proteome</keyword>
<name>X6P919_RETFI</name>
<organism evidence="2 3">
    <name type="scientific">Reticulomyxa filosa</name>
    <dbReference type="NCBI Taxonomy" id="46433"/>
    <lineage>
        <taxon>Eukaryota</taxon>
        <taxon>Sar</taxon>
        <taxon>Rhizaria</taxon>
        <taxon>Retaria</taxon>
        <taxon>Foraminifera</taxon>
        <taxon>Monothalamids</taxon>
        <taxon>Reticulomyxidae</taxon>
        <taxon>Reticulomyxa</taxon>
    </lineage>
</organism>
<feature type="region of interest" description="Disordered" evidence="1">
    <location>
        <begin position="63"/>
        <end position="125"/>
    </location>
</feature>
<reference evidence="2 3" key="1">
    <citation type="journal article" date="2013" name="Curr. Biol.">
        <title>The Genome of the Foraminiferan Reticulomyxa filosa.</title>
        <authorList>
            <person name="Glockner G."/>
            <person name="Hulsmann N."/>
            <person name="Schleicher M."/>
            <person name="Noegel A.A."/>
            <person name="Eichinger L."/>
            <person name="Gallinger C."/>
            <person name="Pawlowski J."/>
            <person name="Sierra R."/>
            <person name="Euteneuer U."/>
            <person name="Pillet L."/>
            <person name="Moustafa A."/>
            <person name="Platzer M."/>
            <person name="Groth M."/>
            <person name="Szafranski K."/>
            <person name="Schliwa M."/>
        </authorList>
    </citation>
    <scope>NUCLEOTIDE SEQUENCE [LARGE SCALE GENOMIC DNA]</scope>
</reference>
<accession>X6P919</accession>
<dbReference type="Proteomes" id="UP000023152">
    <property type="component" value="Unassembled WGS sequence"/>
</dbReference>
<evidence type="ECO:0000256" key="1">
    <source>
        <dbReference type="SAM" id="MobiDB-lite"/>
    </source>
</evidence>
<gene>
    <name evidence="2" type="ORF">RFI_02055</name>
</gene>
<feature type="compositionally biased region" description="Basic and acidic residues" evidence="1">
    <location>
        <begin position="24"/>
        <end position="36"/>
    </location>
</feature>
<feature type="non-terminal residue" evidence="2">
    <location>
        <position position="255"/>
    </location>
</feature>
<evidence type="ECO:0000313" key="3">
    <source>
        <dbReference type="Proteomes" id="UP000023152"/>
    </source>
</evidence>
<comment type="caution">
    <text evidence="2">The sequence shown here is derived from an EMBL/GenBank/DDBJ whole genome shotgun (WGS) entry which is preliminary data.</text>
</comment>
<dbReference type="AlphaFoldDB" id="X6P919"/>
<protein>
    <submittedName>
        <fullName evidence="2">Uncharacterized protein</fullName>
    </submittedName>
</protein>
<feature type="region of interest" description="Disordered" evidence="1">
    <location>
        <begin position="17"/>
        <end position="41"/>
    </location>
</feature>
<proteinExistence type="predicted"/>
<dbReference type="EMBL" id="ASPP01002032">
    <property type="protein sequence ID" value="ETO35020.1"/>
    <property type="molecule type" value="Genomic_DNA"/>
</dbReference>
<sequence>MQANKLARDDEMFSLLRDLQAHNSDGHKSVPGHNRDVSQSSFMDEEQFTFVLGHAQKATDLMSYRTQKAMQTDEDKKENTQQTTEEMTPAPVAASPEPVNGAGPEQSPPKAGDDNAQAKAKKRSQKQEELAKAAAELEFFYLTCIAVKANLCEEFPEIEEQIQLNESPVELYKIAQAQAIEMSKFSIWIETRIRQKYGLPELKRSRKFKMPQVVLRRPSLHWREKLQHLLFQDTRKFAQSVSKAGEFIKSTVGRS</sequence>